<comment type="similarity">
    <text evidence="2">Belongs to the zinc-containing alcohol dehydrogenase family.</text>
</comment>
<dbReference type="InterPro" id="IPR013154">
    <property type="entry name" value="ADH-like_N"/>
</dbReference>
<dbReference type="InterPro" id="IPR013149">
    <property type="entry name" value="ADH-like_C"/>
</dbReference>
<dbReference type="Gene3D" id="3.90.180.10">
    <property type="entry name" value="Medium-chain alcohol dehydrogenases, catalytic domain"/>
    <property type="match status" value="1"/>
</dbReference>
<evidence type="ECO:0000256" key="6">
    <source>
        <dbReference type="ARBA" id="ARBA00023002"/>
    </source>
</evidence>
<dbReference type="Pfam" id="PF00107">
    <property type="entry name" value="ADH_zinc_N"/>
    <property type="match status" value="1"/>
</dbReference>
<evidence type="ECO:0000259" key="10">
    <source>
        <dbReference type="Pfam" id="PF08240"/>
    </source>
</evidence>
<keyword evidence="5" id="KW-0862">Zinc</keyword>
<evidence type="ECO:0000256" key="7">
    <source>
        <dbReference type="ARBA" id="ARBA00049164"/>
    </source>
</evidence>
<dbReference type="InterPro" id="IPR014187">
    <property type="entry name" value="ADH_Zn_typ-2"/>
</dbReference>
<dbReference type="GO" id="GO:0005737">
    <property type="term" value="C:cytoplasm"/>
    <property type="evidence" value="ECO:0007669"/>
    <property type="project" value="TreeGrafter"/>
</dbReference>
<evidence type="ECO:0000256" key="1">
    <source>
        <dbReference type="ARBA" id="ARBA00001947"/>
    </source>
</evidence>
<dbReference type="EC" id="1.1.1.1" evidence="3"/>
<dbReference type="RefSeq" id="WP_042213028.1">
    <property type="nucleotide sequence ID" value="NZ_BBLU01000002.1"/>
</dbReference>
<evidence type="ECO:0000256" key="2">
    <source>
        <dbReference type="ARBA" id="ARBA00008072"/>
    </source>
</evidence>
<keyword evidence="12" id="KW-1185">Reference proteome</keyword>
<dbReference type="Pfam" id="PF08240">
    <property type="entry name" value="ADH_N"/>
    <property type="match status" value="1"/>
</dbReference>
<feature type="domain" description="Alcohol dehydrogenase-like N-terminal" evidence="10">
    <location>
        <begin position="22"/>
        <end position="132"/>
    </location>
</feature>
<dbReference type="GO" id="GO:0004022">
    <property type="term" value="F:alcohol dehydrogenase (NAD+) activity"/>
    <property type="evidence" value="ECO:0007669"/>
    <property type="project" value="UniProtKB-EC"/>
</dbReference>
<dbReference type="PANTHER" id="PTHR42940">
    <property type="entry name" value="ALCOHOL DEHYDROGENASE 1-RELATED"/>
    <property type="match status" value="1"/>
</dbReference>
<comment type="catalytic activity">
    <reaction evidence="8">
        <text>a primary alcohol + NAD(+) = an aldehyde + NADH + H(+)</text>
        <dbReference type="Rhea" id="RHEA:10736"/>
        <dbReference type="ChEBI" id="CHEBI:15378"/>
        <dbReference type="ChEBI" id="CHEBI:15734"/>
        <dbReference type="ChEBI" id="CHEBI:17478"/>
        <dbReference type="ChEBI" id="CHEBI:57540"/>
        <dbReference type="ChEBI" id="CHEBI:57945"/>
        <dbReference type="EC" id="1.1.1.1"/>
    </reaction>
</comment>
<evidence type="ECO:0000256" key="4">
    <source>
        <dbReference type="ARBA" id="ARBA00022723"/>
    </source>
</evidence>
<proteinExistence type="inferred from homology"/>
<dbReference type="EMBL" id="FNZI01000001">
    <property type="protein sequence ID" value="SEI98266.1"/>
    <property type="molecule type" value="Genomic_DNA"/>
</dbReference>
<organism evidence="11 12">
    <name type="scientific">Demequina mangrovi</name>
    <dbReference type="NCBI Taxonomy" id="1043493"/>
    <lineage>
        <taxon>Bacteria</taxon>
        <taxon>Bacillati</taxon>
        <taxon>Actinomycetota</taxon>
        <taxon>Actinomycetes</taxon>
        <taxon>Micrococcales</taxon>
        <taxon>Demequinaceae</taxon>
        <taxon>Demequina</taxon>
    </lineage>
</organism>
<evidence type="ECO:0000313" key="12">
    <source>
        <dbReference type="Proteomes" id="UP000183315"/>
    </source>
</evidence>
<dbReference type="NCBIfam" id="TIGR02822">
    <property type="entry name" value="adh_fam_2"/>
    <property type="match status" value="1"/>
</dbReference>
<gene>
    <name evidence="11" type="ORF">SAMN05421637_0637</name>
</gene>
<dbReference type="GO" id="GO:0046872">
    <property type="term" value="F:metal ion binding"/>
    <property type="evidence" value="ECO:0007669"/>
    <property type="project" value="UniProtKB-KW"/>
</dbReference>
<dbReference type="AlphaFoldDB" id="A0A1H6V305"/>
<dbReference type="PANTHER" id="PTHR42940:SF8">
    <property type="entry name" value="VACUOLAR PROTEIN SORTING-ASSOCIATED PROTEIN 11"/>
    <property type="match status" value="1"/>
</dbReference>
<comment type="catalytic activity">
    <reaction evidence="7">
        <text>a secondary alcohol + NAD(+) = a ketone + NADH + H(+)</text>
        <dbReference type="Rhea" id="RHEA:10740"/>
        <dbReference type="ChEBI" id="CHEBI:15378"/>
        <dbReference type="ChEBI" id="CHEBI:17087"/>
        <dbReference type="ChEBI" id="CHEBI:35681"/>
        <dbReference type="ChEBI" id="CHEBI:57540"/>
        <dbReference type="ChEBI" id="CHEBI:57945"/>
        <dbReference type="EC" id="1.1.1.1"/>
    </reaction>
</comment>
<sequence>MEAWVTRDGALARERVPDPVPGPDELLVEVEACGVCRTDLHVIDGDLPVHRPGVIPGHQVVGTVVGAGDAVRSVGFGDRVGVAWLHRTCGTCRWCRSGRENLCPEATFTGWDHDGGYAALLTVPEAYAYPMPHDDEALALAPLLCAGIIGYRALRRANLPPGGVLGIYGFGSSASITAQLAKAAGATVVAITRGARNQALARELEVDFVGDEAANPPELLDSAIVFAPVGAILTQALDATVRGGTVVSAGIHMSPIPEIDYDRSLFYERDLRSVAANTRSDGAEFLALARNLRLAPAVSTYGFGGVPDALADLREGRARGSLVVRMG</sequence>
<dbReference type="Proteomes" id="UP000183315">
    <property type="component" value="Unassembled WGS sequence"/>
</dbReference>
<comment type="cofactor">
    <cofactor evidence="1">
        <name>Zn(2+)</name>
        <dbReference type="ChEBI" id="CHEBI:29105"/>
    </cofactor>
</comment>
<feature type="domain" description="Alcohol dehydrogenase-like C-terminal" evidence="9">
    <location>
        <begin position="176"/>
        <end position="288"/>
    </location>
</feature>
<dbReference type="Gene3D" id="3.40.50.720">
    <property type="entry name" value="NAD(P)-binding Rossmann-like Domain"/>
    <property type="match status" value="1"/>
</dbReference>
<evidence type="ECO:0000256" key="8">
    <source>
        <dbReference type="ARBA" id="ARBA00049243"/>
    </source>
</evidence>
<evidence type="ECO:0000256" key="3">
    <source>
        <dbReference type="ARBA" id="ARBA00013190"/>
    </source>
</evidence>
<accession>A0A1H6V305</accession>
<dbReference type="SUPFAM" id="SSF51735">
    <property type="entry name" value="NAD(P)-binding Rossmann-fold domains"/>
    <property type="match status" value="1"/>
</dbReference>
<reference evidence="12" key="1">
    <citation type="submission" date="2016-10" db="EMBL/GenBank/DDBJ databases">
        <authorList>
            <person name="Varghese N."/>
        </authorList>
    </citation>
    <scope>NUCLEOTIDE SEQUENCE [LARGE SCALE GENOMIC DNA]</scope>
    <source>
        <strain evidence="12">DSM 24868</strain>
    </source>
</reference>
<dbReference type="STRING" id="1043493.SAMN05421637_0637"/>
<evidence type="ECO:0000256" key="5">
    <source>
        <dbReference type="ARBA" id="ARBA00022833"/>
    </source>
</evidence>
<dbReference type="InterPro" id="IPR036291">
    <property type="entry name" value="NAD(P)-bd_dom_sf"/>
</dbReference>
<evidence type="ECO:0000313" key="11">
    <source>
        <dbReference type="EMBL" id="SEI98266.1"/>
    </source>
</evidence>
<keyword evidence="4" id="KW-0479">Metal-binding</keyword>
<dbReference type="OrthoDB" id="3567264at2"/>
<keyword evidence="6" id="KW-0560">Oxidoreductase</keyword>
<dbReference type="SUPFAM" id="SSF50129">
    <property type="entry name" value="GroES-like"/>
    <property type="match status" value="1"/>
</dbReference>
<dbReference type="InterPro" id="IPR011032">
    <property type="entry name" value="GroES-like_sf"/>
</dbReference>
<name>A0A1H6V305_9MICO</name>
<evidence type="ECO:0000259" key="9">
    <source>
        <dbReference type="Pfam" id="PF00107"/>
    </source>
</evidence>
<dbReference type="eggNOG" id="COG1064">
    <property type="taxonomic scope" value="Bacteria"/>
</dbReference>
<protein>
    <recommendedName>
        <fullName evidence="3">alcohol dehydrogenase</fullName>
        <ecNumber evidence="3">1.1.1.1</ecNumber>
    </recommendedName>
</protein>